<gene>
    <name evidence="3" type="ORF">BLW93_02145</name>
</gene>
<keyword evidence="4" id="KW-1185">Reference proteome</keyword>
<comment type="caution">
    <text evidence="3">The sequence shown here is derived from an EMBL/GenBank/DDBJ whole genome shotgun (WGS) entry which is preliminary data.</text>
</comment>
<feature type="binding site" evidence="2">
    <location>
        <position position="65"/>
    </location>
    <ligand>
        <name>Fe cation</name>
        <dbReference type="ChEBI" id="CHEBI:24875"/>
        <label>2</label>
    </ligand>
</feature>
<dbReference type="Pfam" id="PF13277">
    <property type="entry name" value="YmdB"/>
    <property type="match status" value="1"/>
</dbReference>
<feature type="binding site" evidence="2">
    <location>
        <position position="172"/>
    </location>
    <ligand>
        <name>Fe cation</name>
        <dbReference type="ChEBI" id="CHEBI:24875"/>
        <label>1</label>
    </ligand>
</feature>
<dbReference type="InterPro" id="IPR029052">
    <property type="entry name" value="Metallo-depent_PP-like"/>
</dbReference>
<feature type="active site" description="Proton donor" evidence="1">
    <location>
        <position position="66"/>
    </location>
</feature>
<feature type="binding site" evidence="2">
    <location>
        <position position="38"/>
    </location>
    <ligand>
        <name>Fe cation</name>
        <dbReference type="ChEBI" id="CHEBI:24875"/>
        <label>1</label>
    </ligand>
</feature>
<dbReference type="GO" id="GO:0004113">
    <property type="term" value="F:2',3'-cyclic-nucleotide 3'-phosphodiesterase activity"/>
    <property type="evidence" value="ECO:0007669"/>
    <property type="project" value="TreeGrafter"/>
</dbReference>
<organism evidence="3 4">
    <name type="scientific">Desulfurobacterium indicum</name>
    <dbReference type="NCBI Taxonomy" id="1914305"/>
    <lineage>
        <taxon>Bacteria</taxon>
        <taxon>Pseudomonadati</taxon>
        <taxon>Aquificota</taxon>
        <taxon>Aquificia</taxon>
        <taxon>Desulfurobacteriales</taxon>
        <taxon>Desulfurobacteriaceae</taxon>
        <taxon>Desulfurobacterium</taxon>
    </lineage>
</organism>
<dbReference type="GO" id="GO:0046872">
    <property type="term" value="F:metal ion binding"/>
    <property type="evidence" value="ECO:0007669"/>
    <property type="project" value="UniProtKB-KW"/>
</dbReference>
<dbReference type="AlphaFoldDB" id="A0A1R1MMN7"/>
<dbReference type="RefSeq" id="WP_076712515.1">
    <property type="nucleotide sequence ID" value="NZ_MOEN01000005.1"/>
</dbReference>
<proteinExistence type="predicted"/>
<feature type="binding site" evidence="2">
    <location>
        <position position="37"/>
    </location>
    <ligand>
        <name>Fe cation</name>
        <dbReference type="ChEBI" id="CHEBI:24875"/>
        <label>1</label>
    </ligand>
</feature>
<name>A0A1R1MMN7_9BACT</name>
<evidence type="ECO:0000256" key="1">
    <source>
        <dbReference type="PIRSR" id="PIRSR004789-50"/>
    </source>
</evidence>
<dbReference type="SUPFAM" id="SSF56300">
    <property type="entry name" value="Metallo-dependent phosphatases"/>
    <property type="match status" value="1"/>
</dbReference>
<dbReference type="PANTHER" id="PTHR36303:SF1">
    <property type="entry name" value="2',3'-CYCLIC-NUCLEOTIDE 2'-PHOSPHODIESTERASE"/>
    <property type="match status" value="1"/>
</dbReference>
<feature type="binding site" evidence="2">
    <location>
        <position position="37"/>
    </location>
    <ligand>
        <name>Fe cation</name>
        <dbReference type="ChEBI" id="CHEBI:24875"/>
        <label>2</label>
    </ligand>
</feature>
<dbReference type="Gene3D" id="3.60.21.10">
    <property type="match status" value="1"/>
</dbReference>
<dbReference type="EMBL" id="MOEN01000005">
    <property type="protein sequence ID" value="OMH41036.1"/>
    <property type="molecule type" value="Genomic_DNA"/>
</dbReference>
<accession>A0A1R1MMN7</accession>
<dbReference type="CDD" id="cd07382">
    <property type="entry name" value="MPP_DR1281"/>
    <property type="match status" value="1"/>
</dbReference>
<sequence length="264" mass="29766">MRIAFLGDISGRPGRKALQIWLEENRNSYDLCIVNGENAAAGFGITEKIAKTFVSQGVDVITMGNHTWDKKEIFNFMDNYPILRPLNYPEGTPGKGFIRFEFGGFNVMVLNLMGRIYMECLDNPFKAFDKIYDQFPDDVFIVDFHAEATSEKQAFGYYVDGRACAVFGTHTHVQTADLRLLPEGTLYITDAGMCGAVNSVIGMDLTESIDRFIKQLPVRFKVPEKPSKIQVCGVSFELDLESKKAVSFERIQKIYIRGEDGNYS</sequence>
<protein>
    <submittedName>
        <fullName evidence="3">Metallophosphoesterase</fullName>
    </submittedName>
</protein>
<dbReference type="OrthoDB" id="9801109at2"/>
<feature type="binding site" evidence="2">
    <location>
        <position position="8"/>
    </location>
    <ligand>
        <name>Fe cation</name>
        <dbReference type="ChEBI" id="CHEBI:24875"/>
        <label>1</label>
    </ligand>
</feature>
<feature type="binding site" evidence="2">
    <location>
        <position position="145"/>
    </location>
    <ligand>
        <name>Fe cation</name>
        <dbReference type="ChEBI" id="CHEBI:24875"/>
        <label>2</label>
    </ligand>
</feature>
<reference evidence="3 4" key="1">
    <citation type="submission" date="2016-10" db="EMBL/GenBank/DDBJ databases">
        <title>Genome sequence of a sulfur-reducing bacterium Desulfurobacterium indicum K6013.</title>
        <authorList>
            <person name="Cao J."/>
            <person name="Shao Z."/>
            <person name="Alain K."/>
            <person name="Jebbar M."/>
        </authorList>
    </citation>
    <scope>NUCLEOTIDE SEQUENCE [LARGE SCALE GENOMIC DNA]</scope>
    <source>
        <strain evidence="3 4">K6013</strain>
    </source>
</reference>
<dbReference type="PIRSF" id="PIRSF004789">
    <property type="entry name" value="DR1281"/>
    <property type="match status" value="1"/>
</dbReference>
<evidence type="ECO:0000256" key="2">
    <source>
        <dbReference type="PIRSR" id="PIRSR004789-51"/>
    </source>
</evidence>
<evidence type="ECO:0000313" key="3">
    <source>
        <dbReference type="EMBL" id="OMH41036.1"/>
    </source>
</evidence>
<dbReference type="PANTHER" id="PTHR36303">
    <property type="entry name" value="2',3'-CYCLIC-NUCLEOTIDE 2'-PHOSPHODIESTERASE"/>
    <property type="match status" value="1"/>
</dbReference>
<dbReference type="STRING" id="1914305.BLW93_02145"/>
<dbReference type="InterPro" id="IPR005235">
    <property type="entry name" value="YmdB-like"/>
</dbReference>
<feature type="binding site" evidence="2">
    <location>
        <position position="170"/>
    </location>
    <ligand>
        <name>Fe cation</name>
        <dbReference type="ChEBI" id="CHEBI:24875"/>
        <label>2</label>
    </ligand>
</feature>
<dbReference type="Proteomes" id="UP000187408">
    <property type="component" value="Unassembled WGS sequence"/>
</dbReference>
<keyword evidence="2" id="KW-0479">Metal-binding</keyword>
<dbReference type="NCBIfam" id="TIGR00282">
    <property type="entry name" value="TIGR00282 family metallophosphoesterase"/>
    <property type="match status" value="1"/>
</dbReference>
<evidence type="ECO:0000313" key="4">
    <source>
        <dbReference type="Proteomes" id="UP000187408"/>
    </source>
</evidence>